<dbReference type="PRINTS" id="PR01245">
    <property type="entry name" value="RAD1REC1"/>
</dbReference>
<dbReference type="Gene3D" id="3.70.10.10">
    <property type="match status" value="1"/>
</dbReference>
<dbReference type="InParanoid" id="F0XN59"/>
<dbReference type="Proteomes" id="UP000007796">
    <property type="component" value="Unassembled WGS sequence"/>
</dbReference>
<evidence type="ECO:0000256" key="6">
    <source>
        <dbReference type="SAM" id="MobiDB-lite"/>
    </source>
</evidence>
<evidence type="ECO:0000313" key="8">
    <source>
        <dbReference type="Proteomes" id="UP000007796"/>
    </source>
</evidence>
<dbReference type="GO" id="GO:0000077">
    <property type="term" value="P:DNA damage checkpoint signaling"/>
    <property type="evidence" value="ECO:0007669"/>
    <property type="project" value="InterPro"/>
</dbReference>
<evidence type="ECO:0000256" key="2">
    <source>
        <dbReference type="ARBA" id="ARBA00010991"/>
    </source>
</evidence>
<dbReference type="eggNOG" id="KOG3194">
    <property type="taxonomic scope" value="Eukaryota"/>
</dbReference>
<accession>F0XN59</accession>
<evidence type="ECO:0000256" key="4">
    <source>
        <dbReference type="ARBA" id="ARBA00023204"/>
    </source>
</evidence>
<dbReference type="HOGENOM" id="CLU_035332_0_0_1"/>
<dbReference type="PRINTS" id="PR01246">
    <property type="entry name" value="RAD1REPAIR"/>
</dbReference>
<comment type="similarity">
    <text evidence="2">Belongs to the rad1 family.</text>
</comment>
<dbReference type="InterPro" id="IPR003021">
    <property type="entry name" value="Rad1_Rec1_Rad17"/>
</dbReference>
<dbReference type="STRING" id="655863.F0XN59"/>
<dbReference type="PANTHER" id="PTHR10870:SF0">
    <property type="entry name" value="CELL CYCLE CHECKPOINT PROTEIN RAD1"/>
    <property type="match status" value="1"/>
</dbReference>
<dbReference type="CDD" id="cd00577">
    <property type="entry name" value="PCNA"/>
    <property type="match status" value="1"/>
</dbReference>
<dbReference type="AlphaFoldDB" id="F0XN59"/>
<dbReference type="InterPro" id="IPR046938">
    <property type="entry name" value="DNA_clamp_sf"/>
</dbReference>
<evidence type="ECO:0000313" key="7">
    <source>
        <dbReference type="EMBL" id="EFX00916.1"/>
    </source>
</evidence>
<protein>
    <submittedName>
        <fullName evidence="7">DNA repair protein</fullName>
    </submittedName>
</protein>
<dbReference type="GO" id="GO:0030896">
    <property type="term" value="C:checkpoint clamp complex"/>
    <property type="evidence" value="ECO:0007669"/>
    <property type="project" value="TreeGrafter"/>
</dbReference>
<organism evidence="8">
    <name type="scientific">Grosmannia clavigera (strain kw1407 / UAMH 11150)</name>
    <name type="common">Blue stain fungus</name>
    <name type="synonym">Graphiocladiella clavigera</name>
    <dbReference type="NCBI Taxonomy" id="655863"/>
    <lineage>
        <taxon>Eukaryota</taxon>
        <taxon>Fungi</taxon>
        <taxon>Dikarya</taxon>
        <taxon>Ascomycota</taxon>
        <taxon>Pezizomycotina</taxon>
        <taxon>Sordariomycetes</taxon>
        <taxon>Sordariomycetidae</taxon>
        <taxon>Ophiostomatales</taxon>
        <taxon>Ophiostomataceae</taxon>
        <taxon>Leptographium</taxon>
    </lineage>
</organism>
<evidence type="ECO:0000256" key="3">
    <source>
        <dbReference type="ARBA" id="ARBA00022763"/>
    </source>
</evidence>
<dbReference type="RefSeq" id="XP_014170398.1">
    <property type="nucleotide sequence ID" value="XM_014314923.1"/>
</dbReference>
<gene>
    <name evidence="7" type="ORF">CMQ_1997</name>
</gene>
<keyword evidence="3" id="KW-0227">DNA damage</keyword>
<keyword evidence="4" id="KW-0234">DNA repair</keyword>
<dbReference type="GO" id="GO:0006281">
    <property type="term" value="P:DNA repair"/>
    <property type="evidence" value="ECO:0007669"/>
    <property type="project" value="UniProtKB-KW"/>
</dbReference>
<evidence type="ECO:0000256" key="5">
    <source>
        <dbReference type="ARBA" id="ARBA00023242"/>
    </source>
</evidence>
<keyword evidence="8" id="KW-1185">Reference proteome</keyword>
<name>F0XN59_GROCL</name>
<dbReference type="Pfam" id="PF02144">
    <property type="entry name" value="Rad1"/>
    <property type="match status" value="1"/>
</dbReference>
<dbReference type="EMBL" id="GL629795">
    <property type="protein sequence ID" value="EFX00916.1"/>
    <property type="molecule type" value="Genomic_DNA"/>
</dbReference>
<dbReference type="SUPFAM" id="SSF55979">
    <property type="entry name" value="DNA clamp"/>
    <property type="match status" value="1"/>
</dbReference>
<proteinExistence type="inferred from homology"/>
<dbReference type="OrthoDB" id="337581at2759"/>
<feature type="region of interest" description="Disordered" evidence="6">
    <location>
        <begin position="334"/>
        <end position="356"/>
    </location>
</feature>
<dbReference type="PANTHER" id="PTHR10870">
    <property type="entry name" value="CELL CYCLE CHECKPOINT PROTEIN RAD1"/>
    <property type="match status" value="1"/>
</dbReference>
<dbReference type="FunFam" id="3.70.10.10:FF:000014">
    <property type="entry name" value="DNA repair protein Rad1, putative"/>
    <property type="match status" value="1"/>
</dbReference>
<dbReference type="InterPro" id="IPR003011">
    <property type="entry name" value="Cell_cycle_checkpoint_Rad1"/>
</dbReference>
<evidence type="ECO:0000256" key="1">
    <source>
        <dbReference type="ARBA" id="ARBA00004123"/>
    </source>
</evidence>
<comment type="subcellular location">
    <subcellularLocation>
        <location evidence="1">Nucleus</location>
    </subcellularLocation>
</comment>
<dbReference type="GeneID" id="25974936"/>
<keyword evidence="5" id="KW-0539">Nucleus</keyword>
<sequence>MDTPAPLFRALATSTRPIYQLLRCISFSNKVHVEISGDGIKFIADNARVMQEESTGMASLGKSLFASFSLNLPKPGGRNGDDGDEDDSDPLPATFQISLPALLEAIQIFGVTDAPSGRQSKSDPDTYRSNMRTADAFSHQILGMPGTCCLSYPEEGAPFGIILEEASVKTTCNLATYVPESLEAIPFDRDDLLFKIIMQPRWLLDALVELAPSSPNLLTIAVTQREPYLRLSSHGPLGSSSVDFSRGRSLFESIWVGERWAQSYKFDMIKSATEAMRIASKVSIRGDRQGVLSLQFMVEMDHAGGGMGTGAGSIGVAGGMQWLHFTFVPYITDEEDDPEAEGVEEAEEGDDEDDEL</sequence>
<reference evidence="7 8" key="1">
    <citation type="journal article" date="2011" name="Proc. Natl. Acad. Sci. U.S.A.">
        <title>Genome and transcriptome analyses of the mountain pine beetle-fungal symbiont Grosmannia clavigera, a lodgepole pine pathogen.</title>
        <authorList>
            <person name="DiGuistini S."/>
            <person name="Wang Y."/>
            <person name="Liao N.Y."/>
            <person name="Taylor G."/>
            <person name="Tanguay P."/>
            <person name="Feau N."/>
            <person name="Henrissat B."/>
            <person name="Chan S.K."/>
            <person name="Hesse-Orce U."/>
            <person name="Alamouti S.M."/>
            <person name="Tsui C.K.M."/>
            <person name="Docking R.T."/>
            <person name="Levasseur A."/>
            <person name="Haridas S."/>
            <person name="Robertson G."/>
            <person name="Birol I."/>
            <person name="Holt R.A."/>
            <person name="Marra M.A."/>
            <person name="Hamelin R.C."/>
            <person name="Hirst M."/>
            <person name="Jones S.J.M."/>
            <person name="Bohlmann J."/>
            <person name="Breuil C."/>
        </authorList>
    </citation>
    <scope>NUCLEOTIDE SEQUENCE [LARGE SCALE GENOMIC DNA]</scope>
    <source>
        <strain evidence="8">kw1407 / UAMH 11150</strain>
    </source>
</reference>